<dbReference type="RefSeq" id="YP_010654812.1">
    <property type="nucleotide sequence ID" value="NC_070816.1"/>
</dbReference>
<dbReference type="GeneID" id="77930665"/>
<sequence length="93" mass="10089">MTQTGGERYTDILIDQLINATPKALVAGESVVIVLDWDSKDVLFVSRPYAARATAHRMQTRHSHGGRAYVACRHAGGTTFLTGRDHLLGTVPA</sequence>
<dbReference type="EMBL" id="MN428053">
    <property type="protein sequence ID" value="QFP96645.1"/>
    <property type="molecule type" value="Genomic_DNA"/>
</dbReference>
<proteinExistence type="predicted"/>
<gene>
    <name evidence="1" type="primary">29</name>
    <name evidence="1" type="ORF">SEA_DENISE_29</name>
</gene>
<evidence type="ECO:0000313" key="1">
    <source>
        <dbReference type="EMBL" id="QFP96645.1"/>
    </source>
</evidence>
<accession>A0A5P8DCE3</accession>
<evidence type="ECO:0000313" key="2">
    <source>
        <dbReference type="Proteomes" id="UP000326737"/>
    </source>
</evidence>
<reference evidence="1 2" key="1">
    <citation type="submission" date="2019-09" db="EMBL/GenBank/DDBJ databases">
        <authorList>
            <person name="Silva M.P."/>
            <person name="Gonzalez K."/>
            <person name="Koka A.K."/>
            <person name="Cabrera L."/>
            <person name="Cambron D.A."/>
            <person name="Diaz-Ariza A.M."/>
            <person name="Escobar S.L."/>
            <person name="Gali A.E."/>
            <person name="Garcia A."/>
            <person name="Gonzalez K.S."/>
            <person name="Mejia V.A."/>
            <person name="Morales N.J."/>
            <person name="Puente P.E."/>
            <person name="Ramos S.M."/>
            <person name="Rivera A.M."/>
            <person name="Ruas A.M."/>
            <person name="Ruiz E.O."/>
            <person name="Rustin G.O."/>
            <person name="Santana P.N."/>
            <person name="Alonso A."/>
            <person name="Arias E."/>
            <person name="Boaretto D."/>
            <person name="Casey G.B."/>
            <person name="Fernandez S.D."/>
            <person name="Flores B.C."/>
            <person name="Gonzalez C.A."/>
            <person name="Hernandez L.A."/>
            <person name="Lormand T.I."/>
            <person name="Oro J.D."/>
            <person name="Pineiro L."/>
            <person name="Quintana A.E."/>
            <person name="Solorzano G.E."/>
            <person name="Waikel P.A."/>
            <person name="Dougan K.E."/>
            <person name="Rodriguez-Lanetty M."/>
            <person name="Ball S.L."/>
            <person name="Garlena R.A."/>
            <person name="Russell D.A."/>
            <person name="Pope W.H."/>
            <person name="Jacobs-Sera D."/>
            <person name="Hatfull G.F."/>
        </authorList>
    </citation>
    <scope>NUCLEOTIDE SEQUENCE [LARGE SCALE GENOMIC DNA]</scope>
</reference>
<name>A0A5P8DCE3_9CAUD</name>
<dbReference type="Proteomes" id="UP000326737">
    <property type="component" value="Segment"/>
</dbReference>
<keyword evidence="2" id="KW-1185">Reference proteome</keyword>
<dbReference type="KEGG" id="vg:77930665"/>
<protein>
    <submittedName>
        <fullName evidence="1">Uncharacterized protein</fullName>
    </submittedName>
</protein>
<organism evidence="1 2">
    <name type="scientific">Gordonia phage Denise</name>
    <dbReference type="NCBI Taxonomy" id="2652879"/>
    <lineage>
        <taxon>Viruses</taxon>
        <taxon>Duplodnaviria</taxon>
        <taxon>Heunggongvirae</taxon>
        <taxon>Uroviricota</taxon>
        <taxon>Caudoviricetes</taxon>
        <taxon>Denisevirus</taxon>
        <taxon>Denisevirus denise</taxon>
    </lineage>
</organism>